<protein>
    <recommendedName>
        <fullName evidence="5">Anti-sigma factor</fullName>
    </recommendedName>
</protein>
<keyword evidence="1" id="KW-0175">Coiled coil</keyword>
<dbReference type="RefSeq" id="WP_068447603.1">
    <property type="nucleotide sequence ID" value="NZ_CP150660.1"/>
</dbReference>
<keyword evidence="4" id="KW-1185">Reference proteome</keyword>
<accession>A0A176TFZ4</accession>
<gene>
    <name evidence="3" type="ORF">LPB303_01975</name>
</gene>
<evidence type="ECO:0008006" key="5">
    <source>
        <dbReference type="Google" id="ProtNLM"/>
    </source>
</evidence>
<reference evidence="3 4" key="1">
    <citation type="submission" date="2016-02" db="EMBL/GenBank/DDBJ databases">
        <title>Draft genome sequence of Polaribacter atrinae KACC17473.</title>
        <authorList>
            <person name="Shin S.-K."/>
            <person name="Yi H."/>
        </authorList>
    </citation>
    <scope>NUCLEOTIDE SEQUENCE [LARGE SCALE GENOMIC DNA]</scope>
    <source>
        <strain evidence="3 4">KACC 17473</strain>
    </source>
</reference>
<sequence>MEHDIRGLFKNKEYPIKKLPKEHRKDFITKLDGVKNSKNKKRFYYFLKITASILVLLFCGYFYQSTNSKPEKTALEIQFEGIENEYLVNINKEWSAFVEVTNDTLLIRKYKEKLKESDTDYKKITTQLKELPNNINVLESLIDNLQRRLQLIKDIKEHINELNQKKTSNETIYI</sequence>
<name>A0A176TFZ4_9FLAO</name>
<feature type="transmembrane region" description="Helical" evidence="2">
    <location>
        <begin position="43"/>
        <end position="63"/>
    </location>
</feature>
<evidence type="ECO:0000313" key="3">
    <source>
        <dbReference type="EMBL" id="OAD46326.1"/>
    </source>
</evidence>
<keyword evidence="2" id="KW-0472">Membrane</keyword>
<feature type="coiled-coil region" evidence="1">
    <location>
        <begin position="107"/>
        <end position="165"/>
    </location>
</feature>
<keyword evidence="2" id="KW-0812">Transmembrane</keyword>
<dbReference type="EMBL" id="LVWE01000003">
    <property type="protein sequence ID" value="OAD46326.1"/>
    <property type="molecule type" value="Genomic_DNA"/>
</dbReference>
<dbReference type="OrthoDB" id="1435895at2"/>
<evidence type="ECO:0000313" key="4">
    <source>
        <dbReference type="Proteomes" id="UP000076923"/>
    </source>
</evidence>
<dbReference type="Proteomes" id="UP000076923">
    <property type="component" value="Unassembled WGS sequence"/>
</dbReference>
<dbReference type="AlphaFoldDB" id="A0A176TFZ4"/>
<dbReference type="STRING" id="1333662.LPB303_01975"/>
<evidence type="ECO:0000256" key="2">
    <source>
        <dbReference type="SAM" id="Phobius"/>
    </source>
</evidence>
<keyword evidence="2" id="KW-1133">Transmembrane helix</keyword>
<organism evidence="3 4">
    <name type="scientific">Polaribacter atrinae</name>
    <dbReference type="NCBI Taxonomy" id="1333662"/>
    <lineage>
        <taxon>Bacteria</taxon>
        <taxon>Pseudomonadati</taxon>
        <taxon>Bacteroidota</taxon>
        <taxon>Flavobacteriia</taxon>
        <taxon>Flavobacteriales</taxon>
        <taxon>Flavobacteriaceae</taxon>
    </lineage>
</organism>
<comment type="caution">
    <text evidence="3">The sequence shown here is derived from an EMBL/GenBank/DDBJ whole genome shotgun (WGS) entry which is preliminary data.</text>
</comment>
<evidence type="ECO:0000256" key="1">
    <source>
        <dbReference type="SAM" id="Coils"/>
    </source>
</evidence>
<proteinExistence type="predicted"/>